<proteinExistence type="predicted"/>
<dbReference type="STRING" id="163003.CL1_0548"/>
<dbReference type="KEGG" id="thm:CL1_0548"/>
<protein>
    <submittedName>
        <fullName evidence="2">Uncharacterized protein</fullName>
    </submittedName>
</protein>
<feature type="transmembrane region" description="Helical" evidence="1">
    <location>
        <begin position="88"/>
        <end position="105"/>
    </location>
</feature>
<keyword evidence="1" id="KW-0812">Transmembrane</keyword>
<dbReference type="AlphaFoldDB" id="I3ZSS2"/>
<keyword evidence="1" id="KW-0472">Membrane</keyword>
<name>I3ZSS2_THECF</name>
<evidence type="ECO:0000313" key="3">
    <source>
        <dbReference type="Proteomes" id="UP000006064"/>
    </source>
</evidence>
<dbReference type="RefSeq" id="WP_014788395.1">
    <property type="nucleotide sequence ID" value="NC_018015.1"/>
</dbReference>
<dbReference type="Proteomes" id="UP000006064">
    <property type="component" value="Chromosome"/>
</dbReference>
<accession>I3ZSS2</accession>
<dbReference type="EMBL" id="CP003651">
    <property type="protein sequence ID" value="AFL94756.1"/>
    <property type="molecule type" value="Genomic_DNA"/>
</dbReference>
<reference evidence="2 3" key="1">
    <citation type="journal article" date="2012" name="J. Bacteriol.">
        <title>Complete Genome Sequence of the Hyperthermophilic Archaeon Thermococcus sp. Strain CL1, Isolated from a Paralvinella sp. Polychaete Worm Collected from a Hydrothermal Vent.</title>
        <authorList>
            <person name="Jung J.H."/>
            <person name="Holden J.F."/>
            <person name="Seo D.H."/>
            <person name="Park K.H."/>
            <person name="Shin H."/>
            <person name="Ryu S."/>
            <person name="Lee J.H."/>
            <person name="Park C.S."/>
        </authorList>
    </citation>
    <scope>NUCLEOTIDE SEQUENCE [LARGE SCALE GENOMIC DNA]</scope>
    <source>
        <strain evidence="3">DSM 27260 / KACC 17922 / CL1</strain>
    </source>
</reference>
<dbReference type="GeneID" id="13038233"/>
<feature type="transmembrane region" description="Helical" evidence="1">
    <location>
        <begin position="59"/>
        <end position="81"/>
    </location>
</feature>
<evidence type="ECO:0000256" key="1">
    <source>
        <dbReference type="SAM" id="Phobius"/>
    </source>
</evidence>
<feature type="transmembrane region" description="Helical" evidence="1">
    <location>
        <begin position="117"/>
        <end position="135"/>
    </location>
</feature>
<evidence type="ECO:0000313" key="2">
    <source>
        <dbReference type="EMBL" id="AFL94756.1"/>
    </source>
</evidence>
<keyword evidence="3" id="KW-1185">Reference proteome</keyword>
<dbReference type="HOGENOM" id="CLU_1860795_0_0_2"/>
<keyword evidence="1" id="KW-1133">Transmembrane helix</keyword>
<sequence>MRLVSFLASLVVLVSFPLVWLRPPSGDVTFLGILGRVLLPQEGFEGAFWWLNPSSTGSIFTFVVFFAGIFMILLGVLFGILGGRLGPGLGIFGMLIFTLVVWHFYGNDLPNIIGEGYLLALGGFLAGVMFGGGRYL</sequence>
<gene>
    <name evidence="2" type="ORF">CL1_0548</name>
</gene>
<dbReference type="OrthoDB" id="101282at2157"/>
<organism evidence="2 3">
    <name type="scientific">Thermococcus cleftensis (strain DSM 27260 / KACC 17922 / CL1)</name>
    <dbReference type="NCBI Taxonomy" id="163003"/>
    <lineage>
        <taxon>Archaea</taxon>
        <taxon>Methanobacteriati</taxon>
        <taxon>Methanobacteriota</taxon>
        <taxon>Thermococci</taxon>
        <taxon>Thermococcales</taxon>
        <taxon>Thermococcaceae</taxon>
        <taxon>Thermococcus</taxon>
    </lineage>
</organism>